<protein>
    <recommendedName>
        <fullName evidence="3">PD-(D/E)XK motif protein</fullName>
    </recommendedName>
</protein>
<dbReference type="InterPro" id="IPR025534">
    <property type="entry name" value="DUF4420"/>
</dbReference>
<evidence type="ECO:0000313" key="1">
    <source>
        <dbReference type="EMBL" id="MBB3116122.1"/>
    </source>
</evidence>
<proteinExistence type="predicted"/>
<evidence type="ECO:0000313" key="2">
    <source>
        <dbReference type="Proteomes" id="UP000612712"/>
    </source>
</evidence>
<reference evidence="1" key="1">
    <citation type="submission" date="2020-08" db="EMBL/GenBank/DDBJ databases">
        <title>Sequencing the genomes of 1000 actinobacteria strains.</title>
        <authorList>
            <person name="Klenk H.-P."/>
        </authorList>
    </citation>
    <scope>NUCLEOTIDE SEQUENCE</scope>
    <source>
        <strain evidence="1">DSM 20582</strain>
    </source>
</reference>
<organism evidence="1 2">
    <name type="scientific">Corynebacterium bovis DSM 20582 = CIP 54.80</name>
    <dbReference type="NCBI Taxonomy" id="927655"/>
    <lineage>
        <taxon>Bacteria</taxon>
        <taxon>Bacillati</taxon>
        <taxon>Actinomycetota</taxon>
        <taxon>Actinomycetes</taxon>
        <taxon>Mycobacteriales</taxon>
        <taxon>Corynebacteriaceae</taxon>
        <taxon>Corynebacterium</taxon>
    </lineage>
</organism>
<dbReference type="Pfam" id="PF14390">
    <property type="entry name" value="DUF4420"/>
    <property type="match status" value="1"/>
</dbReference>
<dbReference type="AlphaFoldDB" id="A0A8H9YB87"/>
<sequence length="335" mass="36690">MNKFIDRGLSFETLSDLSAYLESSGISEVKRDSSIIVPNGTVVFFATRRNGRGLLIPVAESWAAEVDTSGNTTGLRAVEVDTVEDAGGHSLRVRLLDPDLLLTFGAFLDHLLGKLARNGDDAGRTAVNELTSWKALFRSAYNSVPSVEAQVGLVLELETLLAFIRRDGVSVLDRWTGPAGTRHDFEFPGRSVECKATLARETLAIDIHGAHQLEPAGDRPLDLVVRRYETDPDGRASVPELAAQVMSTEGLDREVFLRKLSEAGVPVESLDEPGLYTRFNDLLDLEYTVVEDFPRVDPSTLDPRIGTVRYSVDLTDPATVPGYREPTLLSHGGRR</sequence>
<evidence type="ECO:0008006" key="3">
    <source>
        <dbReference type="Google" id="ProtNLM"/>
    </source>
</evidence>
<gene>
    <name evidence="1" type="ORF">FHU32_001349</name>
</gene>
<dbReference type="GeneID" id="60809499"/>
<dbReference type="EMBL" id="JACHWT010000005">
    <property type="protein sequence ID" value="MBB3116122.1"/>
    <property type="molecule type" value="Genomic_DNA"/>
</dbReference>
<name>A0A8H9YB87_9CORY</name>
<dbReference type="RefSeq" id="WP_010264282.1">
    <property type="nucleotide sequence ID" value="NZ_AENJ01000007.1"/>
</dbReference>
<dbReference type="Proteomes" id="UP000612712">
    <property type="component" value="Unassembled WGS sequence"/>
</dbReference>
<comment type="caution">
    <text evidence="1">The sequence shown here is derived from an EMBL/GenBank/DDBJ whole genome shotgun (WGS) entry which is preliminary data.</text>
</comment>
<accession>A0A8H9YB87</accession>